<accession>A0ABU1TJK4</accession>
<reference evidence="1 2" key="1">
    <citation type="submission" date="2023-07" db="EMBL/GenBank/DDBJ databases">
        <title>Sorghum-associated microbial communities from plants grown in Nebraska, USA.</title>
        <authorList>
            <person name="Schachtman D."/>
        </authorList>
    </citation>
    <scope>NUCLEOTIDE SEQUENCE [LARGE SCALE GENOMIC DNA]</scope>
    <source>
        <strain evidence="1 2">3773</strain>
    </source>
</reference>
<evidence type="ECO:0000313" key="1">
    <source>
        <dbReference type="EMBL" id="MDR6966110.1"/>
    </source>
</evidence>
<organism evidence="1 2">
    <name type="scientific">Flavobacterium arsenatis</name>
    <dbReference type="NCBI Taxonomy" id="1484332"/>
    <lineage>
        <taxon>Bacteria</taxon>
        <taxon>Pseudomonadati</taxon>
        <taxon>Bacteroidota</taxon>
        <taxon>Flavobacteriia</taxon>
        <taxon>Flavobacteriales</taxon>
        <taxon>Flavobacteriaceae</taxon>
        <taxon>Flavobacterium</taxon>
    </lineage>
</organism>
<evidence type="ECO:0008006" key="3">
    <source>
        <dbReference type="Google" id="ProtNLM"/>
    </source>
</evidence>
<name>A0ABU1TJK4_9FLAO</name>
<dbReference type="EMBL" id="JAVDVI010000001">
    <property type="protein sequence ID" value="MDR6966110.1"/>
    <property type="molecule type" value="Genomic_DNA"/>
</dbReference>
<dbReference type="Proteomes" id="UP001255185">
    <property type="component" value="Unassembled WGS sequence"/>
</dbReference>
<sequence length="273" mass="32349">MEAQKQIPNRKMKAYSTLFLIVTLLQFSESTKLQAQNRTKEHNNIGWLAYSGTFKINEKMDIHTEYQWRRDDYVENWQQGLLRVGLNYNFRPEVQVRVGYAWAETYPYGETPLNGMGRDFTEHRMYEMLTLQDKIGSLNLSHRFMLEQRWVGRYSDASLDKEDEFPFLNRVRYMLRMQIPLKGKTMQDKTPYAVLYDEVFIGFGKNVGENIFDQNRFGALLGYRFNKYLQIEGGYLSQIVQLGREVDNKNVFQYNNGFIISTIINVDLQKKEE</sequence>
<protein>
    <recommendedName>
        <fullName evidence="3">DUF2490 domain-containing protein</fullName>
    </recommendedName>
</protein>
<dbReference type="InterPro" id="IPR019619">
    <property type="entry name" value="DUF2490"/>
</dbReference>
<keyword evidence="2" id="KW-1185">Reference proteome</keyword>
<dbReference type="RefSeq" id="WP_310023558.1">
    <property type="nucleotide sequence ID" value="NZ_JAVDVI010000001.1"/>
</dbReference>
<evidence type="ECO:0000313" key="2">
    <source>
        <dbReference type="Proteomes" id="UP001255185"/>
    </source>
</evidence>
<proteinExistence type="predicted"/>
<gene>
    <name evidence="1" type="ORF">J2X31_000103</name>
</gene>
<dbReference type="Pfam" id="PF10677">
    <property type="entry name" value="DUF2490"/>
    <property type="match status" value="1"/>
</dbReference>
<comment type="caution">
    <text evidence="1">The sequence shown here is derived from an EMBL/GenBank/DDBJ whole genome shotgun (WGS) entry which is preliminary data.</text>
</comment>